<comment type="caution">
    <text evidence="2">The sequence shown here is derived from an EMBL/GenBank/DDBJ whole genome shotgun (WGS) entry which is preliminary data.</text>
</comment>
<evidence type="ECO:0000313" key="3">
    <source>
        <dbReference type="Proteomes" id="UP001299409"/>
    </source>
</evidence>
<protein>
    <submittedName>
        <fullName evidence="2">Helix-turn-helix domain-containing protein</fullName>
    </submittedName>
</protein>
<dbReference type="EMBL" id="JAJBMB010000003">
    <property type="protein sequence ID" value="MCB5445382.1"/>
    <property type="molecule type" value="Genomic_DNA"/>
</dbReference>
<name>A0ABS8CVY9_9FIRM</name>
<dbReference type="Gene3D" id="1.10.10.2840">
    <property type="entry name" value="PucR C-terminal helix-turn-helix domain"/>
    <property type="match status" value="1"/>
</dbReference>
<gene>
    <name evidence="2" type="ORF">LIP50_04105</name>
</gene>
<accession>A0ABS8CVY9</accession>
<dbReference type="Pfam" id="PF13556">
    <property type="entry name" value="HTH_30"/>
    <property type="match status" value="1"/>
</dbReference>
<feature type="domain" description="PucR C-terminal helix-turn-helix" evidence="1">
    <location>
        <begin position="4"/>
        <end position="54"/>
    </location>
</feature>
<evidence type="ECO:0000259" key="1">
    <source>
        <dbReference type="Pfam" id="PF13556"/>
    </source>
</evidence>
<dbReference type="InterPro" id="IPR042070">
    <property type="entry name" value="PucR_C-HTH_sf"/>
</dbReference>
<sequence>MMKLFVDNNGNIKKTADELHVHYNTLKYRLSKIRDEYCIDFEDLNYIIKLKLSYIALDFISNT</sequence>
<organism evidence="2 3">
    <name type="scientific">Intestinibacter bartlettii</name>
    <dbReference type="NCBI Taxonomy" id="261299"/>
    <lineage>
        <taxon>Bacteria</taxon>
        <taxon>Bacillati</taxon>
        <taxon>Bacillota</taxon>
        <taxon>Clostridia</taxon>
        <taxon>Peptostreptococcales</taxon>
        <taxon>Peptostreptococcaceae</taxon>
        <taxon>Intestinibacter</taxon>
    </lineage>
</organism>
<proteinExistence type="predicted"/>
<evidence type="ECO:0000313" key="2">
    <source>
        <dbReference type="EMBL" id="MCB5445382.1"/>
    </source>
</evidence>
<keyword evidence="3" id="KW-1185">Reference proteome</keyword>
<dbReference type="InterPro" id="IPR025736">
    <property type="entry name" value="PucR_C-HTH_dom"/>
</dbReference>
<reference evidence="2 3" key="1">
    <citation type="submission" date="2021-10" db="EMBL/GenBank/DDBJ databases">
        <title>Collection of gut derived symbiotic bacterial strains cultured from healthy donors.</title>
        <authorList>
            <person name="Lin H."/>
            <person name="Littmann E."/>
            <person name="Claire K."/>
            <person name="Pamer E."/>
        </authorList>
    </citation>
    <scope>NUCLEOTIDE SEQUENCE [LARGE SCALE GENOMIC DNA]</scope>
    <source>
        <strain evidence="2 3">MSK.17.68</strain>
    </source>
</reference>
<dbReference type="Proteomes" id="UP001299409">
    <property type="component" value="Unassembled WGS sequence"/>
</dbReference>